<reference evidence="5 6" key="1">
    <citation type="submission" date="2019-07" db="EMBL/GenBank/DDBJ databases">
        <title>Tepidimonas taiwanensis I1-1 draft genome.</title>
        <authorList>
            <person name="Da Costa M.S."/>
            <person name="Froufe H.J.C."/>
            <person name="Egas C."/>
            <person name="Albuquerque L."/>
        </authorList>
    </citation>
    <scope>NUCLEOTIDE SEQUENCE [LARGE SCALE GENOMIC DNA]</scope>
    <source>
        <strain evidence="5 6">I1-1</strain>
    </source>
</reference>
<proteinExistence type="predicted"/>
<dbReference type="GO" id="GO:0000156">
    <property type="term" value="F:phosphorelay response regulator activity"/>
    <property type="evidence" value="ECO:0007669"/>
    <property type="project" value="TreeGrafter"/>
</dbReference>
<feature type="modified residue" description="4-aspartylphosphate" evidence="2">
    <location>
        <position position="55"/>
    </location>
</feature>
<dbReference type="PROSITE" id="PS50110">
    <property type="entry name" value="RESPONSE_REGULATORY"/>
    <property type="match status" value="1"/>
</dbReference>
<dbReference type="SUPFAM" id="SSF52172">
    <property type="entry name" value="CheY-like"/>
    <property type="match status" value="1"/>
</dbReference>
<dbReference type="SMART" id="SM00850">
    <property type="entry name" value="LytTR"/>
    <property type="match status" value="1"/>
</dbReference>
<dbReference type="InterPro" id="IPR007492">
    <property type="entry name" value="LytTR_DNA-bd_dom"/>
</dbReference>
<evidence type="ECO:0000256" key="2">
    <source>
        <dbReference type="PROSITE-ProRule" id="PRU00169"/>
    </source>
</evidence>
<dbReference type="GO" id="GO:0006355">
    <property type="term" value="P:regulation of DNA-templated transcription"/>
    <property type="evidence" value="ECO:0007669"/>
    <property type="project" value="TreeGrafter"/>
</dbReference>
<sequence>MGTRVLVVDDEPLARERLRDLLGRLGEPVDVGEAADARSAYARLVSEPWDVALLDVQMPGLDGLGLAALLRGRADAPAVVFVTAHAEHALRAFELDAVDYLTKPVRLERLRQALEKALRWRAAAAARGAGLEGHSGPRAETPAEPDRVGAYLLIHDRGRTERVPIDEVIYLKAELKYLTVRTRERSHIYDGSLHEFERAQPQRWLRIHRNALVARDRVRALERVHERGGDGNGEVFDGWVVRLDGVPERLQVSRRQLPLVREALLAERVAC</sequence>
<keyword evidence="1" id="KW-0238">DNA-binding</keyword>
<evidence type="ECO:0000259" key="4">
    <source>
        <dbReference type="PROSITE" id="PS50930"/>
    </source>
</evidence>
<dbReference type="RefSeq" id="WP_043700625.1">
    <property type="nucleotide sequence ID" value="NZ_CP083911.1"/>
</dbReference>
<comment type="caution">
    <text evidence="5">The sequence shown here is derived from an EMBL/GenBank/DDBJ whole genome shotgun (WGS) entry which is preliminary data.</text>
</comment>
<dbReference type="InterPro" id="IPR011006">
    <property type="entry name" value="CheY-like_superfamily"/>
</dbReference>
<evidence type="ECO:0000259" key="3">
    <source>
        <dbReference type="PROSITE" id="PS50110"/>
    </source>
</evidence>
<dbReference type="PANTHER" id="PTHR48111:SF69">
    <property type="entry name" value="RESPONSE REGULATOR RECEIVER"/>
    <property type="match status" value="1"/>
</dbReference>
<evidence type="ECO:0000256" key="1">
    <source>
        <dbReference type="ARBA" id="ARBA00023125"/>
    </source>
</evidence>
<keyword evidence="2" id="KW-0597">Phosphoprotein</keyword>
<feature type="domain" description="Response regulatory" evidence="3">
    <location>
        <begin position="4"/>
        <end position="118"/>
    </location>
</feature>
<dbReference type="AlphaFoldDB" id="A0A554XC19"/>
<dbReference type="OrthoDB" id="236568at2"/>
<dbReference type="PANTHER" id="PTHR48111">
    <property type="entry name" value="REGULATOR OF RPOS"/>
    <property type="match status" value="1"/>
</dbReference>
<dbReference type="InterPro" id="IPR039420">
    <property type="entry name" value="WalR-like"/>
</dbReference>
<dbReference type="GO" id="GO:0000976">
    <property type="term" value="F:transcription cis-regulatory region binding"/>
    <property type="evidence" value="ECO:0007669"/>
    <property type="project" value="TreeGrafter"/>
</dbReference>
<accession>A0A554XC19</accession>
<dbReference type="Proteomes" id="UP000317763">
    <property type="component" value="Unassembled WGS sequence"/>
</dbReference>
<dbReference type="Pfam" id="PF00072">
    <property type="entry name" value="Response_reg"/>
    <property type="match status" value="1"/>
</dbReference>
<dbReference type="Gene3D" id="3.40.50.2300">
    <property type="match status" value="1"/>
</dbReference>
<dbReference type="EMBL" id="VJOM01000004">
    <property type="protein sequence ID" value="TSE33390.1"/>
    <property type="molecule type" value="Genomic_DNA"/>
</dbReference>
<dbReference type="STRING" id="307486.GCA_000807215_01265"/>
<feature type="domain" description="HTH LytTR-type" evidence="4">
    <location>
        <begin position="152"/>
        <end position="266"/>
    </location>
</feature>
<organism evidence="5 6">
    <name type="scientific">Tepidimonas taiwanensis</name>
    <dbReference type="NCBI Taxonomy" id="307486"/>
    <lineage>
        <taxon>Bacteria</taxon>
        <taxon>Pseudomonadati</taxon>
        <taxon>Pseudomonadota</taxon>
        <taxon>Betaproteobacteria</taxon>
        <taxon>Burkholderiales</taxon>
        <taxon>Tepidimonas</taxon>
    </lineage>
</organism>
<dbReference type="PROSITE" id="PS50930">
    <property type="entry name" value="HTH_LYTTR"/>
    <property type="match status" value="1"/>
</dbReference>
<dbReference type="Gene3D" id="2.40.50.1020">
    <property type="entry name" value="LytTr DNA-binding domain"/>
    <property type="match status" value="1"/>
</dbReference>
<keyword evidence="6" id="KW-1185">Reference proteome</keyword>
<gene>
    <name evidence="5" type="primary">ypdB</name>
    <name evidence="5" type="ORF">Ttaiw_00644</name>
</gene>
<evidence type="ECO:0000313" key="5">
    <source>
        <dbReference type="EMBL" id="TSE33390.1"/>
    </source>
</evidence>
<dbReference type="Pfam" id="PF04397">
    <property type="entry name" value="LytTR"/>
    <property type="match status" value="1"/>
</dbReference>
<dbReference type="SMART" id="SM00448">
    <property type="entry name" value="REC"/>
    <property type="match status" value="1"/>
</dbReference>
<dbReference type="GO" id="GO:0032993">
    <property type="term" value="C:protein-DNA complex"/>
    <property type="evidence" value="ECO:0007669"/>
    <property type="project" value="TreeGrafter"/>
</dbReference>
<dbReference type="GO" id="GO:0005829">
    <property type="term" value="C:cytosol"/>
    <property type="evidence" value="ECO:0007669"/>
    <property type="project" value="TreeGrafter"/>
</dbReference>
<name>A0A554XC19_9BURK</name>
<evidence type="ECO:0000313" key="6">
    <source>
        <dbReference type="Proteomes" id="UP000317763"/>
    </source>
</evidence>
<protein>
    <submittedName>
        <fullName evidence="5">Transcriptional regulatory protein YpdB</fullName>
    </submittedName>
</protein>
<dbReference type="InterPro" id="IPR001789">
    <property type="entry name" value="Sig_transdc_resp-reg_receiver"/>
</dbReference>